<feature type="chain" id="PRO_5039538664" evidence="1">
    <location>
        <begin position="21"/>
        <end position="217"/>
    </location>
</feature>
<evidence type="ECO:0000256" key="1">
    <source>
        <dbReference type="SAM" id="SignalP"/>
    </source>
</evidence>
<dbReference type="AlphaFoldDB" id="A0A395W8N2"/>
<dbReference type="PROSITE" id="PS51257">
    <property type="entry name" value="PROKAR_LIPOPROTEIN"/>
    <property type="match status" value="1"/>
</dbReference>
<proteinExistence type="predicted"/>
<dbReference type="GeneID" id="66579740"/>
<evidence type="ECO:0000313" key="3">
    <source>
        <dbReference type="Proteomes" id="UP000265489"/>
    </source>
</evidence>
<reference evidence="2 3" key="1">
    <citation type="submission" date="2018-08" db="EMBL/GenBank/DDBJ databases">
        <title>A genome reference for cultivated species of the human gut microbiota.</title>
        <authorList>
            <person name="Zou Y."/>
            <person name="Xue W."/>
            <person name="Luo G."/>
        </authorList>
    </citation>
    <scope>NUCLEOTIDE SEQUENCE [LARGE SCALE GENOMIC DNA]</scope>
    <source>
        <strain evidence="2 3">AF15-20</strain>
    </source>
</reference>
<feature type="signal peptide" evidence="1">
    <location>
        <begin position="1"/>
        <end position="20"/>
    </location>
</feature>
<sequence>MKKYAAALLSVFLVCGCSNITPNNEKVEASQEKLENMTALYTGFAEANETIDNKSKIGVWAYYEDGTKEFITEGWTVKEPVTLEAGKTSEVTVEYQGLESTIMVECSEVDEASFKAESQSPDQSDLEVTHSKWYGKKLTYTGKIIARVDDKDFRGYMISIFDDKSYVCVLDFNKEFDFKEGQTVTFWAYGLGRVESKGLFGKERSCIAFKAKYMEEA</sequence>
<protein>
    <submittedName>
        <fullName evidence="2">Uncharacterized protein</fullName>
    </submittedName>
</protein>
<comment type="caution">
    <text evidence="2">The sequence shown here is derived from an EMBL/GenBank/DDBJ whole genome shotgun (WGS) entry which is preliminary data.</text>
</comment>
<accession>A0A395W8N2</accession>
<dbReference type="EMBL" id="QRYQ01000013">
    <property type="protein sequence ID" value="RGU91041.1"/>
    <property type="molecule type" value="Genomic_DNA"/>
</dbReference>
<gene>
    <name evidence="2" type="ORF">DWW32_07600</name>
</gene>
<name>A0A395W8N2_9FIRM</name>
<evidence type="ECO:0000313" key="2">
    <source>
        <dbReference type="EMBL" id="RGU91041.1"/>
    </source>
</evidence>
<dbReference type="Proteomes" id="UP000265489">
    <property type="component" value="Unassembled WGS sequence"/>
</dbReference>
<dbReference type="RefSeq" id="WP_118325330.1">
    <property type="nucleotide sequence ID" value="NZ_CAUHPN010000202.1"/>
</dbReference>
<keyword evidence="1" id="KW-0732">Signal</keyword>
<organism evidence="2 3">
    <name type="scientific">Holdemanella biformis</name>
    <dbReference type="NCBI Taxonomy" id="1735"/>
    <lineage>
        <taxon>Bacteria</taxon>
        <taxon>Bacillati</taxon>
        <taxon>Bacillota</taxon>
        <taxon>Erysipelotrichia</taxon>
        <taxon>Erysipelotrichales</taxon>
        <taxon>Erysipelotrichaceae</taxon>
        <taxon>Holdemanella</taxon>
    </lineage>
</organism>